<proteinExistence type="predicted"/>
<keyword evidence="3" id="KW-1185">Reference proteome</keyword>
<evidence type="ECO:0000313" key="2">
    <source>
        <dbReference type="EMBL" id="SNS90952.1"/>
    </source>
</evidence>
<feature type="transmembrane region" description="Helical" evidence="1">
    <location>
        <begin position="46"/>
        <end position="68"/>
    </location>
</feature>
<keyword evidence="1" id="KW-1133">Transmembrane helix</keyword>
<feature type="transmembrane region" description="Helical" evidence="1">
    <location>
        <begin position="80"/>
        <end position="101"/>
    </location>
</feature>
<protein>
    <submittedName>
        <fullName evidence="2">Uncharacterized protein</fullName>
    </submittedName>
</protein>
<gene>
    <name evidence="2" type="ORF">SAMN05421770_10336</name>
</gene>
<name>A0A239IC08_9BACT</name>
<accession>A0A239IC08</accession>
<keyword evidence="1" id="KW-0472">Membrane</keyword>
<sequence length="202" mass="23076">MPAPFGQAYSGRTMARLLEPGTPEYDERMQRVRQRLHDGPSMRTRVLVMTVIAAFFMVPAVEIVYAAFKVGCDCNLYVRGFALVIAAVLLILPGRIAYVIARRRVRTGEWALRPTQEERVELVAKWTEPTSGSLKLLKNTDRWDVYLDLIITFNGVLSLWNDLHSPWSLFNGLGFAFWSVVLYFYGRSLYRRAASRLGRLAI</sequence>
<dbReference type="Proteomes" id="UP000198356">
    <property type="component" value="Unassembled WGS sequence"/>
</dbReference>
<evidence type="ECO:0000313" key="3">
    <source>
        <dbReference type="Proteomes" id="UP000198356"/>
    </source>
</evidence>
<evidence type="ECO:0000256" key="1">
    <source>
        <dbReference type="SAM" id="Phobius"/>
    </source>
</evidence>
<dbReference type="EMBL" id="FZOU01000003">
    <property type="protein sequence ID" value="SNS90952.1"/>
    <property type="molecule type" value="Genomic_DNA"/>
</dbReference>
<keyword evidence="1" id="KW-0812">Transmembrane</keyword>
<organism evidence="2 3">
    <name type="scientific">Granulicella rosea</name>
    <dbReference type="NCBI Taxonomy" id="474952"/>
    <lineage>
        <taxon>Bacteria</taxon>
        <taxon>Pseudomonadati</taxon>
        <taxon>Acidobacteriota</taxon>
        <taxon>Terriglobia</taxon>
        <taxon>Terriglobales</taxon>
        <taxon>Acidobacteriaceae</taxon>
        <taxon>Granulicella</taxon>
    </lineage>
</organism>
<reference evidence="2 3" key="1">
    <citation type="submission" date="2017-06" db="EMBL/GenBank/DDBJ databases">
        <authorList>
            <person name="Kim H.J."/>
            <person name="Triplett B.A."/>
        </authorList>
    </citation>
    <scope>NUCLEOTIDE SEQUENCE [LARGE SCALE GENOMIC DNA]</scope>
    <source>
        <strain evidence="2 3">DSM 18704</strain>
    </source>
</reference>
<feature type="transmembrane region" description="Helical" evidence="1">
    <location>
        <begin position="167"/>
        <end position="186"/>
    </location>
</feature>
<dbReference type="AlphaFoldDB" id="A0A239IC08"/>